<comment type="caution">
    <text evidence="2">The sequence shown here is derived from an EMBL/GenBank/DDBJ whole genome shotgun (WGS) entry which is preliminary data.</text>
</comment>
<dbReference type="PANTHER" id="PTHR30562:SF1">
    <property type="entry name" value="UVRABC SYSTEM PROTEIN C"/>
    <property type="match status" value="1"/>
</dbReference>
<proteinExistence type="predicted"/>
<dbReference type="PANTHER" id="PTHR30562">
    <property type="entry name" value="UVRC/OXIDOREDUCTASE"/>
    <property type="match status" value="1"/>
</dbReference>
<dbReference type="RefSeq" id="WP_132515129.1">
    <property type="nucleotide sequence ID" value="NZ_SMKP01000124.1"/>
</dbReference>
<dbReference type="EMBL" id="SMKP01000124">
    <property type="protein sequence ID" value="TDD15490.1"/>
    <property type="molecule type" value="Genomic_DNA"/>
</dbReference>
<name>A0A4R4WNE2_9ACTN</name>
<evidence type="ECO:0000313" key="3">
    <source>
        <dbReference type="Proteomes" id="UP000294543"/>
    </source>
</evidence>
<organism evidence="2 3">
    <name type="scientific">Nonomuraea diastatica</name>
    <dbReference type="NCBI Taxonomy" id="1848329"/>
    <lineage>
        <taxon>Bacteria</taxon>
        <taxon>Bacillati</taxon>
        <taxon>Actinomycetota</taxon>
        <taxon>Actinomycetes</taxon>
        <taxon>Streptosporangiales</taxon>
        <taxon>Streptosporangiaceae</taxon>
        <taxon>Nonomuraea</taxon>
    </lineage>
</organism>
<dbReference type="AlphaFoldDB" id="A0A4R4WNE2"/>
<accession>A0A4R4WNE2</accession>
<dbReference type="GO" id="GO:0009380">
    <property type="term" value="C:excinuclease repair complex"/>
    <property type="evidence" value="ECO:0007669"/>
    <property type="project" value="TreeGrafter"/>
</dbReference>
<dbReference type="OrthoDB" id="9804933at2"/>
<gene>
    <name evidence="2" type="ORF">E1294_34290</name>
</gene>
<evidence type="ECO:0000259" key="1">
    <source>
        <dbReference type="Pfam" id="PF02151"/>
    </source>
</evidence>
<dbReference type="InterPro" id="IPR001943">
    <property type="entry name" value="UVR_dom"/>
</dbReference>
<sequence length="262" mass="28283">MQSYWGDLRDRLHLTEMVAQIARVEAVACDSVHEAAWLERNLLEADMPPWNRTPGGAETTIYILVDTRPRTAGVRTSHVARFDGVVGLGPYLGGTRARQAISGLQRAFPLSYTRDRLTGAERDIAARRGIGPQLREPLAAAVISALDGTNTGAACEVLTAGRDRAAAALNFELAARIHDELAALEWVTSMQRVTIEGGGDQDICGWADGLAVTFSIRGGRLNRWDQHECSRSAVAQASAATPPEWAAFAQRNAELAAALIRV</sequence>
<reference evidence="2 3" key="1">
    <citation type="submission" date="2019-03" db="EMBL/GenBank/DDBJ databases">
        <title>Draft genome sequences of novel Actinobacteria.</title>
        <authorList>
            <person name="Sahin N."/>
            <person name="Ay H."/>
            <person name="Saygin H."/>
        </authorList>
    </citation>
    <scope>NUCLEOTIDE SEQUENCE [LARGE SCALE GENOMIC DNA]</scope>
    <source>
        <strain evidence="2 3">KC712</strain>
    </source>
</reference>
<dbReference type="Pfam" id="PF02151">
    <property type="entry name" value="UVR"/>
    <property type="match status" value="1"/>
</dbReference>
<feature type="domain" description="UVR" evidence="1">
    <location>
        <begin position="163"/>
        <end position="185"/>
    </location>
</feature>
<dbReference type="GO" id="GO:0006974">
    <property type="term" value="P:DNA damage response"/>
    <property type="evidence" value="ECO:0007669"/>
    <property type="project" value="TreeGrafter"/>
</dbReference>
<keyword evidence="3" id="KW-1185">Reference proteome</keyword>
<evidence type="ECO:0000313" key="2">
    <source>
        <dbReference type="EMBL" id="TDD15490.1"/>
    </source>
</evidence>
<protein>
    <recommendedName>
        <fullName evidence="1">UVR domain-containing protein</fullName>
    </recommendedName>
</protein>
<dbReference type="InterPro" id="IPR050066">
    <property type="entry name" value="UvrABC_protein_C"/>
</dbReference>
<dbReference type="Proteomes" id="UP000294543">
    <property type="component" value="Unassembled WGS sequence"/>
</dbReference>